<organism evidence="5 6">
    <name type="scientific">Adonisia turfae CCMR0081</name>
    <dbReference type="NCBI Taxonomy" id="2292702"/>
    <lineage>
        <taxon>Bacteria</taxon>
        <taxon>Bacillati</taxon>
        <taxon>Cyanobacteriota</taxon>
        <taxon>Adonisia</taxon>
        <taxon>Adonisia turfae</taxon>
    </lineage>
</organism>
<evidence type="ECO:0000313" key="4">
    <source>
        <dbReference type="EMBL" id="NEZ56918.1"/>
    </source>
</evidence>
<dbReference type="AlphaFoldDB" id="A0A6M0RZ32"/>
<evidence type="ECO:0000313" key="5">
    <source>
        <dbReference type="EMBL" id="NEZ61153.1"/>
    </source>
</evidence>
<reference evidence="5 6" key="1">
    <citation type="journal article" date="2020" name="Microb. Ecol.">
        <title>Ecogenomics of the Marine Benthic Filamentous Cyanobacterium Adonisia.</title>
        <authorList>
            <person name="Walter J.M."/>
            <person name="Coutinho F.H."/>
            <person name="Leomil L."/>
            <person name="Hargreaves P.I."/>
            <person name="Campeao M.E."/>
            <person name="Vieira V.V."/>
            <person name="Silva B.S."/>
            <person name="Fistarol G.O."/>
            <person name="Salomon P.S."/>
            <person name="Sawabe T."/>
            <person name="Mino S."/>
            <person name="Hosokawa M."/>
            <person name="Miyashita H."/>
            <person name="Maruyama F."/>
            <person name="van Verk M.C."/>
            <person name="Dutilh B.E."/>
            <person name="Thompson C.C."/>
            <person name="Thompson F.L."/>
        </authorList>
    </citation>
    <scope>NUCLEOTIDE SEQUENCE [LARGE SCALE GENOMIC DNA]</scope>
    <source>
        <strain evidence="5 6">CCMR0081</strain>
    </source>
</reference>
<dbReference type="Proteomes" id="UP000481033">
    <property type="component" value="Unassembled WGS sequence"/>
</dbReference>
<dbReference type="InterPro" id="IPR052344">
    <property type="entry name" value="Transposase-related"/>
</dbReference>
<dbReference type="PANTHER" id="PTHR33678:SF2">
    <property type="match status" value="1"/>
</dbReference>
<evidence type="ECO:0000259" key="2">
    <source>
        <dbReference type="Pfam" id="PF03050"/>
    </source>
</evidence>
<feature type="domain" description="DUF6444" evidence="3">
    <location>
        <begin position="21"/>
        <end position="97"/>
    </location>
</feature>
<evidence type="ECO:0000313" key="6">
    <source>
        <dbReference type="Proteomes" id="UP000481033"/>
    </source>
</evidence>
<gene>
    <name evidence="4" type="ORF">DXZ20_14770</name>
    <name evidence="5" type="ORF">DXZ20_37095</name>
</gene>
<dbReference type="InterPro" id="IPR004291">
    <property type="entry name" value="Transposase_IS66_central"/>
</dbReference>
<dbReference type="NCBIfam" id="NF033517">
    <property type="entry name" value="transpos_IS66"/>
    <property type="match status" value="1"/>
</dbReference>
<dbReference type="RefSeq" id="WP_163698926.1">
    <property type="nucleotide sequence ID" value="NZ_QXHD01000004.1"/>
</dbReference>
<dbReference type="Pfam" id="PF20042">
    <property type="entry name" value="DUF6444"/>
    <property type="match status" value="1"/>
</dbReference>
<dbReference type="EMBL" id="QXHD01000004">
    <property type="protein sequence ID" value="NEZ56918.1"/>
    <property type="molecule type" value="Genomic_DNA"/>
</dbReference>
<dbReference type="Pfam" id="PF03050">
    <property type="entry name" value="DDE_Tnp_IS66"/>
    <property type="match status" value="1"/>
</dbReference>
<proteinExistence type="predicted"/>
<name>A0A6M0RZ32_9CYAN</name>
<sequence length="524" mass="58790">MSEDIAIAGIKVPKADWEATPPSIQALVRVLEGRLAQQNERLIEQSAQLAKLNERLIDLEERLNQTSKNSSKPPSTDGFGQVVNGKKKRQKSRRGGRSAKSPRQVRKLKPSEFCDQVLEVKPSVCQQCGARLSGHDHYPHRHQEIELPPIEPVVIEYRLHQLSCDVCGEMTRALLPPGVSASGYGERVSALVALLSGPYRQSYRQVCRFMDTVFGVRLSRGSVGRLRDELSVALAEPVAEAKAYVQSQSRVHSDETSFPQGNRDGKNPENRKGWLWVLVTPLVSFFEVVLSRSQASAKTMLGESYPGIVTSDRCSAYTWIALEQWQPCWAHLKRDLTAMAERTGASYEIGDALLRRQRRLFRWWHRVRDGTLSREQFIAQVRYLRDGFKTELEEAASLPIEPDETTPLAKTVRTCRRLLKVESALWTFVVTTDVEPTNNAAERALRPAVIWRRTSFGSQSQSGSEFVARLLTVTTSLNAQGRHLLDFLTQTLLAKRKGQTVPSLLPQRELSVSTTSADRLLPAA</sequence>
<evidence type="ECO:0000256" key="1">
    <source>
        <dbReference type="SAM" id="MobiDB-lite"/>
    </source>
</evidence>
<feature type="domain" description="Transposase IS66 central" evidence="2">
    <location>
        <begin position="203"/>
        <end position="464"/>
    </location>
</feature>
<dbReference type="PANTHER" id="PTHR33678">
    <property type="entry name" value="BLL1576 PROTEIN"/>
    <property type="match status" value="1"/>
</dbReference>
<evidence type="ECO:0000259" key="3">
    <source>
        <dbReference type="Pfam" id="PF20042"/>
    </source>
</evidence>
<feature type="region of interest" description="Disordered" evidence="1">
    <location>
        <begin position="246"/>
        <end position="267"/>
    </location>
</feature>
<feature type="region of interest" description="Disordered" evidence="1">
    <location>
        <begin position="64"/>
        <end position="108"/>
    </location>
</feature>
<comment type="caution">
    <text evidence="5">The sequence shown here is derived from an EMBL/GenBank/DDBJ whole genome shotgun (WGS) entry which is preliminary data.</text>
</comment>
<dbReference type="InterPro" id="IPR045618">
    <property type="entry name" value="DUF6444"/>
</dbReference>
<protein>
    <submittedName>
        <fullName evidence="5">IS66 family transposase</fullName>
    </submittedName>
</protein>
<feature type="compositionally biased region" description="Polar residues" evidence="1">
    <location>
        <begin position="246"/>
        <end position="260"/>
    </location>
</feature>
<dbReference type="EMBL" id="QXHD01000007">
    <property type="protein sequence ID" value="NEZ61153.1"/>
    <property type="molecule type" value="Genomic_DNA"/>
</dbReference>
<accession>A0A6M0RZ32</accession>
<feature type="compositionally biased region" description="Polar residues" evidence="1">
    <location>
        <begin position="64"/>
        <end position="74"/>
    </location>
</feature>
<feature type="compositionally biased region" description="Basic residues" evidence="1">
    <location>
        <begin position="85"/>
        <end position="97"/>
    </location>
</feature>
<keyword evidence="6" id="KW-1185">Reference proteome</keyword>